<keyword evidence="5" id="KW-0315">Glutamine amidotransferase</keyword>
<dbReference type="CDD" id="cd03141">
    <property type="entry name" value="GATase1_Hsp31_like"/>
    <property type="match status" value="1"/>
</dbReference>
<dbReference type="InterPro" id="IPR002818">
    <property type="entry name" value="DJ-1/PfpI"/>
</dbReference>
<comment type="caution">
    <text evidence="5">The sequence shown here is derived from an EMBL/GenBank/DDBJ whole genome shotgun (WGS) entry which is preliminary data.</text>
</comment>
<evidence type="ECO:0000256" key="3">
    <source>
        <dbReference type="ARBA" id="ARBA00038493"/>
    </source>
</evidence>
<dbReference type="EMBL" id="JABXXV010000004">
    <property type="protein sequence ID" value="NVN46948.1"/>
    <property type="molecule type" value="Genomic_DNA"/>
</dbReference>
<evidence type="ECO:0000313" key="6">
    <source>
        <dbReference type="Proteomes" id="UP001516351"/>
    </source>
</evidence>
<proteinExistence type="inferred from homology"/>
<evidence type="ECO:0000259" key="4">
    <source>
        <dbReference type="Pfam" id="PF01965"/>
    </source>
</evidence>
<name>A0ABX2P4V3_9PROT</name>
<dbReference type="PANTHER" id="PTHR48094">
    <property type="entry name" value="PROTEIN/NUCLEIC ACID DEGLYCASE DJ-1-RELATED"/>
    <property type="match status" value="1"/>
</dbReference>
<dbReference type="InterPro" id="IPR050325">
    <property type="entry name" value="Prot/Nucl_acid_deglycase"/>
</dbReference>
<dbReference type="Proteomes" id="UP001516351">
    <property type="component" value="Unassembled WGS sequence"/>
</dbReference>
<dbReference type="InterPro" id="IPR029062">
    <property type="entry name" value="Class_I_gatase-like"/>
</dbReference>
<dbReference type="Pfam" id="PF01965">
    <property type="entry name" value="DJ-1_PfpI"/>
    <property type="match status" value="1"/>
</dbReference>
<evidence type="ECO:0000256" key="1">
    <source>
        <dbReference type="ARBA" id="ARBA00023016"/>
    </source>
</evidence>
<evidence type="ECO:0000313" key="5">
    <source>
        <dbReference type="EMBL" id="NVN46948.1"/>
    </source>
</evidence>
<dbReference type="RefSeq" id="WP_267310035.1">
    <property type="nucleotide sequence ID" value="NZ_JABXXV010000004.1"/>
</dbReference>
<keyword evidence="6" id="KW-1185">Reference proteome</keyword>
<keyword evidence="2" id="KW-0456">Lyase</keyword>
<keyword evidence="1" id="KW-0346">Stress response</keyword>
<feature type="domain" description="DJ-1/PfpI" evidence="4">
    <location>
        <begin position="31"/>
        <end position="227"/>
    </location>
</feature>
<comment type="similarity">
    <text evidence="3">Belongs to the peptidase C56 family. HSP31-like subfamily.</text>
</comment>
<protein>
    <submittedName>
        <fullName evidence="5">Type 1 glutamine amidotransferase domain-containing protein</fullName>
    </submittedName>
</protein>
<organism evidence="5 6">
    <name type="scientific">Asaia spathodeae</name>
    <dbReference type="NCBI Taxonomy" id="657016"/>
    <lineage>
        <taxon>Bacteria</taxon>
        <taxon>Pseudomonadati</taxon>
        <taxon>Pseudomonadota</taxon>
        <taxon>Alphaproteobacteria</taxon>
        <taxon>Acetobacterales</taxon>
        <taxon>Acetobacteraceae</taxon>
        <taxon>Asaia</taxon>
    </lineage>
</organism>
<reference evidence="5 6" key="1">
    <citation type="submission" date="2020-06" db="EMBL/GenBank/DDBJ databases">
        <title>Synonyms of Asaia species.</title>
        <authorList>
            <person name="Sombolestani A."/>
        </authorList>
    </citation>
    <scope>NUCLEOTIDE SEQUENCE [LARGE SCALE GENOMIC DNA]</scope>
    <source>
        <strain evidence="5 6">LMG 27047</strain>
    </source>
</reference>
<evidence type="ECO:0000256" key="2">
    <source>
        <dbReference type="ARBA" id="ARBA00023239"/>
    </source>
</evidence>
<gene>
    <name evidence="5" type="ORF">HW542_09045</name>
</gene>
<accession>A0ABX2P4V3</accession>
<dbReference type="PANTHER" id="PTHR48094:SF11">
    <property type="entry name" value="GLUTATHIONE-INDEPENDENT GLYOXALASE HSP31-RELATED"/>
    <property type="match status" value="1"/>
</dbReference>
<sequence>MPHPLFKILMVVTSHAALGTSGHLTGVWFEELTTPYYIFRDAGATVDIASIAGGKIPVDPRSIQNDDKDPESVKRFLRDRRAVSDLDHSRRVTGISVDGYDAVFIPGGHGVMWDMPNNTPLQSLILRAWSDGKVVASVCHGPASLTGLRNPDGTAFVKGRKISAFTDSEEEAAGLTATVPFLLETRLREEGAVFEKGADFKPYMVRDGRLITGQNPQSSALVAQEVLSVLAEGRGAR</sequence>
<dbReference type="Gene3D" id="3.40.50.880">
    <property type="match status" value="1"/>
</dbReference>
<dbReference type="SUPFAM" id="SSF52317">
    <property type="entry name" value="Class I glutamine amidotransferase-like"/>
    <property type="match status" value="1"/>
</dbReference>